<dbReference type="GO" id="GO:0005829">
    <property type="term" value="C:cytosol"/>
    <property type="evidence" value="ECO:0007669"/>
    <property type="project" value="TreeGrafter"/>
</dbReference>
<name>A0A1R3TIN7_9HYPH</name>
<evidence type="ECO:0000256" key="1">
    <source>
        <dbReference type="ARBA" id="ARBA00009156"/>
    </source>
</evidence>
<evidence type="ECO:0000256" key="5">
    <source>
        <dbReference type="ARBA" id="ARBA00022840"/>
    </source>
</evidence>
<keyword evidence="4 8" id="KW-0418">Kinase</keyword>
<keyword evidence="5" id="KW-0067">ATP-binding</keyword>
<dbReference type="Pfam" id="PF02782">
    <property type="entry name" value="FGGY_C"/>
    <property type="match status" value="1"/>
</dbReference>
<sequence>MRAILAIDQGTTNSKAVLVAETGTVLSRGTSPVGISYPQPGWVEQSADRIWQSVCEAVEACLSASPGVTIEALAISNQRESVTMWDAETGQSLAPVISWQCRRTAADCARLIEAGHLENVQSITGLPFDPMFPGPKMRWLLDRAPAGRAVRLGTIDSWLIHCLTGGTLHACDASNAARSQLFDLKQQIWSEELCALFGVTKDALPQVRDSSGDFGVTRGLPGVADGTPIRAAIGDSHGALFGHGAFNPGDAKVTFGTGSSVMTTLPEFLAPKHGITTTVAWRIGGVPTFAFEGNILVSAASLPWMMAILGLPDVAALVDLAATAEPNGPGFVPAFVGLGAPHWDSQARALFSQIDFNTTRAQMARAVTDSIGFQVRDVFAAMQSQTQTRFGALHVDGGPSQNRFLMQTVADALAHPVIQSEAPEVSALGAAHLAGLSLGMWADVQAISALPRITTTIEPTGIDSLKRVEAWNDAIARSTFQPALDKGE</sequence>
<dbReference type="Proteomes" id="UP000187891">
    <property type="component" value="Unassembled WGS sequence"/>
</dbReference>
<dbReference type="PANTHER" id="PTHR10196:SF69">
    <property type="entry name" value="GLYCEROL KINASE"/>
    <property type="match status" value="1"/>
</dbReference>
<dbReference type="InterPro" id="IPR043129">
    <property type="entry name" value="ATPase_NBD"/>
</dbReference>
<keyword evidence="3" id="KW-0547">Nucleotide-binding</keyword>
<protein>
    <submittedName>
        <fullName evidence="8">Glycerol kinase</fullName>
        <ecNumber evidence="8">2.7.1.30</ecNumber>
    </submittedName>
</protein>
<gene>
    <name evidence="8" type="primary">glpK_2</name>
    <name evidence="8" type="ORF">DSM25559_0925</name>
</gene>
<keyword evidence="2 8" id="KW-0808">Transferase</keyword>
<evidence type="ECO:0000313" key="8">
    <source>
        <dbReference type="EMBL" id="SCX10444.1"/>
    </source>
</evidence>
<dbReference type="InterPro" id="IPR000577">
    <property type="entry name" value="Carb_kinase_FGGY"/>
</dbReference>
<dbReference type="AlphaFoldDB" id="A0A1R3TIN7"/>
<feature type="domain" description="Carbohydrate kinase FGGY C-terminal" evidence="7">
    <location>
        <begin position="252"/>
        <end position="436"/>
    </location>
</feature>
<reference evidence="9" key="1">
    <citation type="submission" date="2016-10" db="EMBL/GenBank/DDBJ databases">
        <authorList>
            <person name="Wibberg D."/>
        </authorList>
    </citation>
    <scope>NUCLEOTIDE SEQUENCE [LARGE SCALE GENOMIC DNA]</scope>
</reference>
<dbReference type="CDD" id="cd07769">
    <property type="entry name" value="ASKHA_NBD_FGGY_GK"/>
    <property type="match status" value="1"/>
</dbReference>
<dbReference type="GO" id="GO:0004370">
    <property type="term" value="F:glycerol kinase activity"/>
    <property type="evidence" value="ECO:0007669"/>
    <property type="project" value="UniProtKB-EC"/>
</dbReference>
<dbReference type="GO" id="GO:0019563">
    <property type="term" value="P:glycerol catabolic process"/>
    <property type="evidence" value="ECO:0007669"/>
    <property type="project" value="TreeGrafter"/>
</dbReference>
<proteinExistence type="inferred from homology"/>
<dbReference type="PANTHER" id="PTHR10196">
    <property type="entry name" value="SUGAR KINASE"/>
    <property type="match status" value="1"/>
</dbReference>
<dbReference type="InterPro" id="IPR018484">
    <property type="entry name" value="FGGY_N"/>
</dbReference>
<organism evidence="8 9">
    <name type="scientific">Agrobacterium rosae</name>
    <dbReference type="NCBI Taxonomy" id="1972867"/>
    <lineage>
        <taxon>Bacteria</taxon>
        <taxon>Pseudomonadati</taxon>
        <taxon>Pseudomonadota</taxon>
        <taxon>Alphaproteobacteria</taxon>
        <taxon>Hyphomicrobiales</taxon>
        <taxon>Rhizobiaceae</taxon>
        <taxon>Rhizobium/Agrobacterium group</taxon>
        <taxon>Agrobacterium</taxon>
    </lineage>
</organism>
<dbReference type="Gene3D" id="3.30.420.40">
    <property type="match status" value="2"/>
</dbReference>
<dbReference type="STRING" id="1907666.DSM25559_0925"/>
<accession>A0A1R3TIN7</accession>
<evidence type="ECO:0000256" key="3">
    <source>
        <dbReference type="ARBA" id="ARBA00022741"/>
    </source>
</evidence>
<dbReference type="SUPFAM" id="SSF53067">
    <property type="entry name" value="Actin-like ATPase domain"/>
    <property type="match status" value="2"/>
</dbReference>
<dbReference type="InterPro" id="IPR018485">
    <property type="entry name" value="FGGY_C"/>
</dbReference>
<dbReference type="RefSeq" id="WP_077104292.1">
    <property type="nucleotide sequence ID" value="NZ_FMUE01000002.1"/>
</dbReference>
<evidence type="ECO:0000313" key="9">
    <source>
        <dbReference type="Proteomes" id="UP000187891"/>
    </source>
</evidence>
<evidence type="ECO:0000256" key="2">
    <source>
        <dbReference type="ARBA" id="ARBA00022679"/>
    </source>
</evidence>
<evidence type="ECO:0000259" key="6">
    <source>
        <dbReference type="Pfam" id="PF00370"/>
    </source>
</evidence>
<evidence type="ECO:0000259" key="7">
    <source>
        <dbReference type="Pfam" id="PF02782"/>
    </source>
</evidence>
<dbReference type="GO" id="GO:0005524">
    <property type="term" value="F:ATP binding"/>
    <property type="evidence" value="ECO:0007669"/>
    <property type="project" value="UniProtKB-KW"/>
</dbReference>
<evidence type="ECO:0000256" key="4">
    <source>
        <dbReference type="ARBA" id="ARBA00022777"/>
    </source>
</evidence>
<dbReference type="EC" id="2.7.1.30" evidence="8"/>
<dbReference type="EMBL" id="FMUE01000002">
    <property type="protein sequence ID" value="SCX10444.1"/>
    <property type="molecule type" value="Genomic_DNA"/>
</dbReference>
<feature type="domain" description="Carbohydrate kinase FGGY N-terminal" evidence="6">
    <location>
        <begin position="4"/>
        <end position="242"/>
    </location>
</feature>
<dbReference type="Pfam" id="PF00370">
    <property type="entry name" value="FGGY_N"/>
    <property type="match status" value="1"/>
</dbReference>
<dbReference type="PIRSF" id="PIRSF000538">
    <property type="entry name" value="GlpK"/>
    <property type="match status" value="1"/>
</dbReference>
<comment type="similarity">
    <text evidence="1">Belongs to the FGGY kinase family.</text>
</comment>